<dbReference type="EMBL" id="JARBHB010000010">
    <property type="protein sequence ID" value="KAJ8874551.1"/>
    <property type="molecule type" value="Genomic_DNA"/>
</dbReference>
<dbReference type="Proteomes" id="UP001159363">
    <property type="component" value="Chromosome 9"/>
</dbReference>
<evidence type="ECO:0000256" key="1">
    <source>
        <dbReference type="SAM" id="MobiDB-lite"/>
    </source>
</evidence>
<comment type="caution">
    <text evidence="2">The sequence shown here is derived from an EMBL/GenBank/DDBJ whole genome shotgun (WGS) entry which is preliminary data.</text>
</comment>
<gene>
    <name evidence="2" type="ORF">PR048_025414</name>
</gene>
<evidence type="ECO:0000313" key="3">
    <source>
        <dbReference type="Proteomes" id="UP001159363"/>
    </source>
</evidence>
<accession>A0ABQ9GRC4</accession>
<evidence type="ECO:0000313" key="2">
    <source>
        <dbReference type="EMBL" id="KAJ8874551.1"/>
    </source>
</evidence>
<name>A0ABQ9GRC4_9NEOP</name>
<keyword evidence="3" id="KW-1185">Reference proteome</keyword>
<reference evidence="2 3" key="1">
    <citation type="submission" date="2023-02" db="EMBL/GenBank/DDBJ databases">
        <title>LHISI_Scaffold_Assembly.</title>
        <authorList>
            <person name="Stuart O.P."/>
            <person name="Cleave R."/>
            <person name="Magrath M.J.L."/>
            <person name="Mikheyev A.S."/>
        </authorList>
    </citation>
    <scope>NUCLEOTIDE SEQUENCE [LARGE SCALE GENOMIC DNA]</scope>
    <source>
        <strain evidence="2">Daus_M_001</strain>
        <tissue evidence="2">Leg muscle</tissue>
    </source>
</reference>
<feature type="region of interest" description="Disordered" evidence="1">
    <location>
        <begin position="322"/>
        <end position="349"/>
    </location>
</feature>
<proteinExistence type="predicted"/>
<feature type="compositionally biased region" description="Polar residues" evidence="1">
    <location>
        <begin position="322"/>
        <end position="335"/>
    </location>
</feature>
<organism evidence="2 3">
    <name type="scientific">Dryococelus australis</name>
    <dbReference type="NCBI Taxonomy" id="614101"/>
    <lineage>
        <taxon>Eukaryota</taxon>
        <taxon>Metazoa</taxon>
        <taxon>Ecdysozoa</taxon>
        <taxon>Arthropoda</taxon>
        <taxon>Hexapoda</taxon>
        <taxon>Insecta</taxon>
        <taxon>Pterygota</taxon>
        <taxon>Neoptera</taxon>
        <taxon>Polyneoptera</taxon>
        <taxon>Phasmatodea</taxon>
        <taxon>Verophasmatodea</taxon>
        <taxon>Anareolatae</taxon>
        <taxon>Phasmatidae</taxon>
        <taxon>Eurycanthinae</taxon>
        <taxon>Dryococelus</taxon>
    </lineage>
</organism>
<protein>
    <submittedName>
        <fullName evidence="2">Uncharacterized protein</fullName>
    </submittedName>
</protein>
<sequence length="349" mass="38856">MRPRVEDVESLRKRILAGRETIRSSPGNHQRVLESMQRRLGACPPAVVDWRSSTLGGCSRGWDSPTWFHAPSPIERRALASSESSLKHCRSPLTLRKFGSFYTGVLAEWWRSPPTKANRDRFSAGLLPDFHTDGAVGKRVFSGIFHLPRPCIPVLLHIHLVSPLPALRPLYTGISNARLHHRGSKLDPRSDLRSTQKTVAPFEFRAVLEIEMVSACRQTLQLTPHAREGRLCPGETLGVWTEITLTRGIILSFVGNCPHRPTPPWTYCLALDKITVGSKTGEDIYSAVTNIMQHLPPMFPPSSPSNRLAALVFNPQVTTCQPGANTDHQFPSPSLQLHDPNISEHDCKT</sequence>